<evidence type="ECO:0000256" key="3">
    <source>
        <dbReference type="ARBA" id="ARBA00022980"/>
    </source>
</evidence>
<evidence type="ECO:0000256" key="10">
    <source>
        <dbReference type="RuleBase" id="RU003823"/>
    </source>
</evidence>
<dbReference type="Pfam" id="PF00333">
    <property type="entry name" value="Ribosomal_S5"/>
    <property type="match status" value="1"/>
</dbReference>
<keyword evidence="3 9" id="KW-0689">Ribosomal protein</keyword>
<dbReference type="InterPro" id="IPR014721">
    <property type="entry name" value="Ribsml_uS5_D2-typ_fold_subgr"/>
</dbReference>
<dbReference type="PANTHER" id="PTHR48277:SF1">
    <property type="entry name" value="MITOCHONDRIAL RIBOSOMAL PROTEIN S5"/>
    <property type="match status" value="1"/>
</dbReference>
<dbReference type="InterPro" id="IPR005324">
    <property type="entry name" value="Ribosomal_uS5_C"/>
</dbReference>
<dbReference type="SUPFAM" id="SSF54211">
    <property type="entry name" value="Ribosomal protein S5 domain 2-like"/>
    <property type="match status" value="1"/>
</dbReference>
<evidence type="ECO:0000256" key="8">
    <source>
        <dbReference type="ARBA" id="ARBA00062683"/>
    </source>
</evidence>
<dbReference type="Pfam" id="PF03719">
    <property type="entry name" value="Ribosomal_S5_C"/>
    <property type="match status" value="1"/>
</dbReference>
<dbReference type="PROSITE" id="PS50881">
    <property type="entry name" value="S5_DSRBD"/>
    <property type="match status" value="1"/>
</dbReference>
<dbReference type="EMBL" id="GBHO01015487">
    <property type="protein sequence ID" value="JAG28117.1"/>
    <property type="molecule type" value="Transcribed_RNA"/>
</dbReference>
<dbReference type="GO" id="GO:0003723">
    <property type="term" value="F:RNA binding"/>
    <property type="evidence" value="ECO:0007669"/>
    <property type="project" value="InterPro"/>
</dbReference>
<dbReference type="InterPro" id="IPR048584">
    <property type="entry name" value="Ribosomal_uS5m_N"/>
</dbReference>
<dbReference type="EMBL" id="GBRD01004143">
    <property type="protein sequence ID" value="JAG61678.1"/>
    <property type="molecule type" value="Transcribed_RNA"/>
</dbReference>
<sequence length="415" mass="46296">MSWLCRISKLANAITPVVLPSSLNVSQVRLTSFFTKHTAEQLWKGVTSVSNAGRKRGRGKGAGKKMIRDLNKGQIIGVGKVNMVWPGLTTSVLRGKELVQQQRLPEDPDREAKLIKLRNNMGMFRRLKLAPTERGWSGSRLPGRKVGPPDPVGEEVFDGFETVCLESKSVFNMTGNLGRKRQMSMFVVTGNGNGLAGFGIGKAIDGKAALKSAKNRAGQRLMYIERYNDHTVCHDFFTQFGFTKIYVKQKPEGHGLVCHRAIKSMCEVIGIKDIYCKVEGSTNIQSLTKAFFLGLLQQKLPEQLAEETGYHLVEFRSDTGNVPKVVASPVNAKSDAKNIPTYDEYVMGNRVVLKKKKYPPFYVKHDPIGYMKHLKKTLRYRNMEDVKIKLKTASKYLNIQPAASQVAESLSQTPT</sequence>
<dbReference type="AlphaFoldDB" id="A0A0A9Y4Z9"/>
<dbReference type="GO" id="GO:0006412">
    <property type="term" value="P:translation"/>
    <property type="evidence" value="ECO:0007669"/>
    <property type="project" value="InterPro"/>
</dbReference>
<reference evidence="13" key="3">
    <citation type="submission" date="2014-09" db="EMBL/GenBank/DDBJ databases">
        <authorList>
            <person name="Magalhaes I.L.F."/>
            <person name="Oliveira U."/>
            <person name="Santos F.R."/>
            <person name="Vidigal T.H.D.A."/>
            <person name="Brescovit A.D."/>
            <person name="Santos A.J."/>
        </authorList>
    </citation>
    <scope>NUCLEOTIDE SEQUENCE</scope>
</reference>
<proteinExistence type="inferred from homology"/>
<reference evidence="12" key="2">
    <citation type="submission" date="2014-07" db="EMBL/GenBank/DDBJ databases">
        <authorList>
            <person name="Hull J."/>
        </authorList>
    </citation>
    <scope>NUCLEOTIDE SEQUENCE</scope>
</reference>
<reference evidence="12" key="1">
    <citation type="journal article" date="2014" name="PLoS ONE">
        <title>Transcriptome-Based Identification of ABC Transporters in the Western Tarnished Plant Bug Lygus hesperus.</title>
        <authorList>
            <person name="Hull J.J."/>
            <person name="Chaney K."/>
            <person name="Geib S.M."/>
            <person name="Fabrick J.A."/>
            <person name="Brent C.S."/>
            <person name="Walsh D."/>
            <person name="Lavine L.C."/>
        </authorList>
    </citation>
    <scope>NUCLEOTIDE SEQUENCE</scope>
</reference>
<dbReference type="GO" id="GO:0003735">
    <property type="term" value="F:structural constituent of ribosome"/>
    <property type="evidence" value="ECO:0007669"/>
    <property type="project" value="UniProtKB-UniRule"/>
</dbReference>
<dbReference type="Gene3D" id="3.30.160.20">
    <property type="match status" value="1"/>
</dbReference>
<evidence type="ECO:0000256" key="2">
    <source>
        <dbReference type="ARBA" id="ARBA00008945"/>
    </source>
</evidence>
<keyword evidence="5 9" id="KW-0687">Ribonucleoprotein</keyword>
<dbReference type="InterPro" id="IPR000851">
    <property type="entry name" value="Ribosomal_uS5"/>
</dbReference>
<evidence type="ECO:0000313" key="12">
    <source>
        <dbReference type="EMBL" id="JAG28117.1"/>
    </source>
</evidence>
<dbReference type="InterPro" id="IPR020568">
    <property type="entry name" value="Ribosomal_Su5_D2-typ_SF"/>
</dbReference>
<keyword evidence="4" id="KW-0496">Mitochondrion</keyword>
<dbReference type="FunFam" id="3.30.230.10:FF:000002">
    <property type="entry name" value="30S ribosomal protein S5"/>
    <property type="match status" value="1"/>
</dbReference>
<evidence type="ECO:0000256" key="4">
    <source>
        <dbReference type="ARBA" id="ARBA00023128"/>
    </source>
</evidence>
<accession>A0A0A9Y4Z9</accession>
<name>A0A0A9Y4Z9_LYGHE</name>
<evidence type="ECO:0000259" key="11">
    <source>
        <dbReference type="PROSITE" id="PS50881"/>
    </source>
</evidence>
<dbReference type="FunFam" id="3.30.160.20:FF:000022">
    <property type="entry name" value="28S ribosomal protein S5, mitochondrial"/>
    <property type="match status" value="1"/>
</dbReference>
<feature type="domain" description="S5 DRBM" evidence="11">
    <location>
        <begin position="178"/>
        <end position="224"/>
    </location>
</feature>
<dbReference type="Pfam" id="PF21251">
    <property type="entry name" value="Ribosomal_uS5m_N"/>
    <property type="match status" value="1"/>
</dbReference>
<dbReference type="GO" id="GO:0005763">
    <property type="term" value="C:mitochondrial small ribosomal subunit"/>
    <property type="evidence" value="ECO:0007669"/>
    <property type="project" value="UniProtKB-ARBA"/>
</dbReference>
<evidence type="ECO:0000256" key="6">
    <source>
        <dbReference type="ARBA" id="ARBA00039335"/>
    </source>
</evidence>
<dbReference type="Gene3D" id="3.30.230.10">
    <property type="match status" value="1"/>
</dbReference>
<comment type="subcellular location">
    <subcellularLocation>
        <location evidence="1">Mitochondrion</location>
    </subcellularLocation>
</comment>
<protein>
    <recommendedName>
        <fullName evidence="6">Small ribosomal subunit protein uS5m</fullName>
    </recommendedName>
    <alternativeName>
        <fullName evidence="7">28S ribosomal protein S5, mitochondrial</fullName>
    </alternativeName>
</protein>
<evidence type="ECO:0000313" key="13">
    <source>
        <dbReference type="EMBL" id="JAG61678.1"/>
    </source>
</evidence>
<comment type="subunit">
    <text evidence="8">Component of the mitochondrial ribosome small subunit (28S) which comprises a 12S rRNA and about 30 distinct proteins.</text>
</comment>
<organism evidence="12">
    <name type="scientific">Lygus hesperus</name>
    <name type="common">Western plant bug</name>
    <dbReference type="NCBI Taxonomy" id="30085"/>
    <lineage>
        <taxon>Eukaryota</taxon>
        <taxon>Metazoa</taxon>
        <taxon>Ecdysozoa</taxon>
        <taxon>Arthropoda</taxon>
        <taxon>Hexapoda</taxon>
        <taxon>Insecta</taxon>
        <taxon>Pterygota</taxon>
        <taxon>Neoptera</taxon>
        <taxon>Paraneoptera</taxon>
        <taxon>Hemiptera</taxon>
        <taxon>Heteroptera</taxon>
        <taxon>Panheteroptera</taxon>
        <taxon>Cimicomorpha</taxon>
        <taxon>Miridae</taxon>
        <taxon>Mirini</taxon>
        <taxon>Lygus</taxon>
    </lineage>
</organism>
<dbReference type="GO" id="GO:0005743">
    <property type="term" value="C:mitochondrial inner membrane"/>
    <property type="evidence" value="ECO:0007669"/>
    <property type="project" value="UniProtKB-ARBA"/>
</dbReference>
<dbReference type="SUPFAM" id="SSF54768">
    <property type="entry name" value="dsRNA-binding domain-like"/>
    <property type="match status" value="1"/>
</dbReference>
<gene>
    <name evidence="12" type="primary">MRPS5</name>
    <name evidence="12" type="ORF">CM83_71258</name>
</gene>
<comment type="similarity">
    <text evidence="2 10">Belongs to the universal ribosomal protein uS5 family.</text>
</comment>
<dbReference type="InterPro" id="IPR013810">
    <property type="entry name" value="Ribosomal_uS5_N"/>
</dbReference>
<dbReference type="PANTHER" id="PTHR48277">
    <property type="entry name" value="MITOCHONDRIAL RIBOSOMAL PROTEIN S5"/>
    <property type="match status" value="1"/>
</dbReference>
<evidence type="ECO:0000256" key="7">
    <source>
        <dbReference type="ARBA" id="ARBA00041606"/>
    </source>
</evidence>
<evidence type="ECO:0000256" key="5">
    <source>
        <dbReference type="ARBA" id="ARBA00023274"/>
    </source>
</evidence>
<evidence type="ECO:0000256" key="9">
    <source>
        <dbReference type="PROSITE-ProRule" id="PRU00268"/>
    </source>
</evidence>
<evidence type="ECO:0000256" key="1">
    <source>
        <dbReference type="ARBA" id="ARBA00004173"/>
    </source>
</evidence>